<evidence type="ECO:0000256" key="4">
    <source>
        <dbReference type="ARBA" id="ARBA00022481"/>
    </source>
</evidence>
<evidence type="ECO:0000256" key="3">
    <source>
        <dbReference type="ARBA" id="ARBA00022475"/>
    </source>
</evidence>
<dbReference type="RefSeq" id="WP_095611326.1">
    <property type="nucleotide sequence ID" value="NZ_NMPM01000052.1"/>
</dbReference>
<dbReference type="GO" id="GO:0015628">
    <property type="term" value="P:protein secretion by the type II secretion system"/>
    <property type="evidence" value="ECO:0007669"/>
    <property type="project" value="UniProtKB-UniRule"/>
</dbReference>
<dbReference type="PROSITE" id="PS00409">
    <property type="entry name" value="PROKAR_NTER_METHYL"/>
    <property type="match status" value="1"/>
</dbReference>
<dbReference type="NCBIfam" id="TIGR02532">
    <property type="entry name" value="IV_pilin_GFxxxE"/>
    <property type="match status" value="1"/>
</dbReference>
<evidence type="ECO:0000256" key="1">
    <source>
        <dbReference type="ARBA" id="ARBA00004377"/>
    </source>
</evidence>
<proteinExistence type="inferred from homology"/>
<dbReference type="InterPro" id="IPR010052">
    <property type="entry name" value="T2SS_protein-GspI"/>
</dbReference>
<keyword evidence="12" id="KW-1185">Reference proteome</keyword>
<comment type="function">
    <text evidence="9">Component of the type II secretion system required for the energy-dependent secretion of extracellular factors such as proteases and toxins from the periplasm.</text>
</comment>
<dbReference type="Pfam" id="PF02501">
    <property type="entry name" value="T2SSI"/>
    <property type="match status" value="1"/>
</dbReference>
<dbReference type="EMBL" id="NMPM01000052">
    <property type="protein sequence ID" value="PAV25620.1"/>
    <property type="molecule type" value="Genomic_DNA"/>
</dbReference>
<keyword evidence="3" id="KW-1003">Cell membrane</keyword>
<reference evidence="11 12" key="1">
    <citation type="submission" date="2017-07" db="EMBL/GenBank/DDBJ databases">
        <title>Tamlnaduibacter salinus (Mi-7) genome sequencing.</title>
        <authorList>
            <person name="Verma A."/>
            <person name="Krishnamurthi S."/>
        </authorList>
    </citation>
    <scope>NUCLEOTIDE SEQUENCE [LARGE SCALE GENOMIC DNA]</scope>
    <source>
        <strain evidence="11 12">Mi-7</strain>
    </source>
</reference>
<feature type="transmembrane region" description="Helical" evidence="9">
    <location>
        <begin position="18"/>
        <end position="41"/>
    </location>
</feature>
<dbReference type="GO" id="GO:0015627">
    <property type="term" value="C:type II protein secretion system complex"/>
    <property type="evidence" value="ECO:0007669"/>
    <property type="project" value="UniProtKB-UniRule"/>
</dbReference>
<evidence type="ECO:0000256" key="8">
    <source>
        <dbReference type="ARBA" id="ARBA00023136"/>
    </source>
</evidence>
<keyword evidence="7 9" id="KW-1133">Transmembrane helix</keyword>
<dbReference type="Gene3D" id="3.30.1300.30">
    <property type="entry name" value="GSPII I/J protein-like"/>
    <property type="match status" value="1"/>
</dbReference>
<comment type="caution">
    <text evidence="11">The sequence shown here is derived from an EMBL/GenBank/DDBJ whole genome shotgun (WGS) entry which is preliminary data.</text>
</comment>
<organism evidence="11 12">
    <name type="scientific">Tamilnaduibacter salinus</name>
    <dbReference type="NCBI Taxonomy" id="1484056"/>
    <lineage>
        <taxon>Bacteria</taxon>
        <taxon>Pseudomonadati</taxon>
        <taxon>Pseudomonadota</taxon>
        <taxon>Gammaproteobacteria</taxon>
        <taxon>Pseudomonadales</taxon>
        <taxon>Marinobacteraceae</taxon>
        <taxon>Tamilnaduibacter</taxon>
    </lineage>
</organism>
<keyword evidence="5 9" id="KW-0997">Cell inner membrane</keyword>
<dbReference type="GO" id="GO:0005886">
    <property type="term" value="C:plasma membrane"/>
    <property type="evidence" value="ECO:0007669"/>
    <property type="project" value="UniProtKB-SubCell"/>
</dbReference>
<dbReference type="InterPro" id="IPR003413">
    <property type="entry name" value="T2SS_GspI_C"/>
</dbReference>
<protein>
    <recommendedName>
        <fullName evidence="9">Type II secretion system protein I</fullName>
        <shortName evidence="9">T2SS minor pseudopilin I</shortName>
    </recommendedName>
</protein>
<evidence type="ECO:0000313" key="12">
    <source>
        <dbReference type="Proteomes" id="UP000218332"/>
    </source>
</evidence>
<gene>
    <name evidence="11" type="primary">gspI</name>
    <name evidence="11" type="ORF">CF392_10050</name>
</gene>
<dbReference type="SUPFAM" id="SSF54523">
    <property type="entry name" value="Pili subunits"/>
    <property type="match status" value="1"/>
</dbReference>
<name>A0A2A2I3D6_9GAMM</name>
<dbReference type="Proteomes" id="UP000218332">
    <property type="component" value="Unassembled WGS sequence"/>
</dbReference>
<dbReference type="AlphaFoldDB" id="A0A2A2I3D6"/>
<dbReference type="InterPro" id="IPR045584">
    <property type="entry name" value="Pilin-like"/>
</dbReference>
<evidence type="ECO:0000256" key="2">
    <source>
        <dbReference type="ARBA" id="ARBA00008358"/>
    </source>
</evidence>
<accession>A0A2A2I3D6</accession>
<dbReference type="PANTHER" id="PTHR38779">
    <property type="entry name" value="TYPE II SECRETION SYSTEM PROTEIN I-RELATED"/>
    <property type="match status" value="1"/>
</dbReference>
<evidence type="ECO:0000256" key="7">
    <source>
        <dbReference type="ARBA" id="ARBA00022989"/>
    </source>
</evidence>
<comment type="PTM">
    <text evidence="9">Cleaved by prepilin peptidase.</text>
</comment>
<evidence type="ECO:0000256" key="9">
    <source>
        <dbReference type="RuleBase" id="RU368030"/>
    </source>
</evidence>
<keyword evidence="8 9" id="KW-0472">Membrane</keyword>
<evidence type="ECO:0000256" key="6">
    <source>
        <dbReference type="ARBA" id="ARBA00022692"/>
    </source>
</evidence>
<comment type="subunit">
    <text evidence="9">Type II secretion is composed of four main components: the outer membrane complex, the inner membrane complex, the cytoplasmic secretion ATPase and the periplasm-spanning pseudopilus.</text>
</comment>
<evidence type="ECO:0000259" key="10">
    <source>
        <dbReference type="Pfam" id="PF02501"/>
    </source>
</evidence>
<dbReference type="InterPro" id="IPR012902">
    <property type="entry name" value="N_methyl_site"/>
</dbReference>
<feature type="domain" description="Type II secretion system protein GspI C-terminal" evidence="10">
    <location>
        <begin position="47"/>
        <end position="125"/>
    </location>
</feature>
<comment type="subcellular location">
    <subcellularLocation>
        <location evidence="1 9">Cell inner membrane</location>
        <topology evidence="1 9">Single-pass membrane protein</topology>
    </subcellularLocation>
</comment>
<dbReference type="PANTHER" id="PTHR38779:SF2">
    <property type="entry name" value="TYPE II SECRETION SYSTEM PROTEIN I-RELATED"/>
    <property type="match status" value="1"/>
</dbReference>
<comment type="similarity">
    <text evidence="2 9">Belongs to the GSP I family.</text>
</comment>
<evidence type="ECO:0000313" key="11">
    <source>
        <dbReference type="EMBL" id="PAV25620.1"/>
    </source>
</evidence>
<dbReference type="NCBIfam" id="TIGR01707">
    <property type="entry name" value="gspI"/>
    <property type="match status" value="1"/>
</dbReference>
<keyword evidence="6 9" id="KW-0812">Transmembrane</keyword>
<dbReference type="Pfam" id="PF07963">
    <property type="entry name" value="N_methyl"/>
    <property type="match status" value="1"/>
</dbReference>
<evidence type="ECO:0000256" key="5">
    <source>
        <dbReference type="ARBA" id="ARBA00022519"/>
    </source>
</evidence>
<keyword evidence="4 9" id="KW-0488">Methylation</keyword>
<sequence length="128" mass="14281">MGSATAPSAQHGFTLIEVLVAVLIFGLIATTVSEVASNYIGSFERVRDKTRASWIAQNRMAELHLAENYPSVSEKTDELTFGNTDWEIDQVVSATQEPRIRRIELTVYRLTSGDRRQELTLTGFVGDF</sequence>